<evidence type="ECO:0000256" key="1">
    <source>
        <dbReference type="ARBA" id="ARBA00007664"/>
    </source>
</evidence>
<evidence type="ECO:0000256" key="2">
    <source>
        <dbReference type="ARBA" id="ARBA00022670"/>
    </source>
</evidence>
<dbReference type="EC" id="3.4.21.-" evidence="7"/>
<reference evidence="7 8" key="1">
    <citation type="submission" date="2024-09" db="EMBL/GenBank/DDBJ databases">
        <authorList>
            <person name="Sun Q."/>
            <person name="Mori K."/>
        </authorList>
    </citation>
    <scope>NUCLEOTIDE SEQUENCE [LARGE SCALE GENOMIC DNA]</scope>
    <source>
        <strain evidence="7 8">JCM 14321</strain>
    </source>
</reference>
<comment type="caution">
    <text evidence="7">The sequence shown here is derived from an EMBL/GenBank/DDBJ whole genome shotgun (WGS) entry which is preliminary data.</text>
</comment>
<gene>
    <name evidence="7" type="ORF">ACFFQV_12935</name>
</gene>
<keyword evidence="4" id="KW-0720">Serine protease</keyword>
<dbReference type="InterPro" id="IPR001254">
    <property type="entry name" value="Trypsin_dom"/>
</dbReference>
<dbReference type="Gene3D" id="2.40.10.10">
    <property type="entry name" value="Trypsin-like serine proteases"/>
    <property type="match status" value="2"/>
</dbReference>
<evidence type="ECO:0000256" key="3">
    <source>
        <dbReference type="ARBA" id="ARBA00022801"/>
    </source>
</evidence>
<dbReference type="Proteomes" id="UP001589667">
    <property type="component" value="Unassembled WGS sequence"/>
</dbReference>
<feature type="domain" description="Peptidase S1" evidence="6">
    <location>
        <begin position="126"/>
        <end position="272"/>
    </location>
</feature>
<dbReference type="Pfam" id="PF00089">
    <property type="entry name" value="Trypsin"/>
    <property type="match status" value="1"/>
</dbReference>
<accession>A0ABV5SSA7</accession>
<dbReference type="PRINTS" id="PR00861">
    <property type="entry name" value="ALYTICPTASE"/>
</dbReference>
<organism evidence="7 8">
    <name type="scientific">Agromyces lapidis</name>
    <dbReference type="NCBI Taxonomy" id="279574"/>
    <lineage>
        <taxon>Bacteria</taxon>
        <taxon>Bacillati</taxon>
        <taxon>Actinomycetota</taxon>
        <taxon>Actinomycetes</taxon>
        <taxon>Micrococcales</taxon>
        <taxon>Microbacteriaceae</taxon>
        <taxon>Agromyces</taxon>
    </lineage>
</organism>
<sequence length="299" mass="32327">MRDIDEAVARSREVEDEVLGRPDVLRMGVGYRERGGTTTDEVVIRVYVEKKLPLDELPEERRIPAEVNGVPTDVIEARPVTLADVKGFKERPVPCGLEISLVGANTDLYSGTSGCFVNKNGSDGVYLLTAAHVLRNLHHQMMDGIVYQAVPVGWINRVALTTDSIFGGTVDAGVAKMDSDVGHTNYVWKIGNLTGSADPVLGSAVKKHGRTTDYTAGTVSAVNLTMELEGKTFRDLIEVRPDAAYPTFCDEGDSGSPLVNGPNQIIGIVMATDRYYGYACRIDHVFDELGVTLAALPGE</sequence>
<keyword evidence="3 7" id="KW-0378">Hydrolase</keyword>
<keyword evidence="8" id="KW-1185">Reference proteome</keyword>
<dbReference type="GO" id="GO:0016787">
    <property type="term" value="F:hydrolase activity"/>
    <property type="evidence" value="ECO:0007669"/>
    <property type="project" value="UniProtKB-KW"/>
</dbReference>
<dbReference type="SUPFAM" id="SSF50494">
    <property type="entry name" value="Trypsin-like serine proteases"/>
    <property type="match status" value="1"/>
</dbReference>
<evidence type="ECO:0000313" key="7">
    <source>
        <dbReference type="EMBL" id="MFB9643195.1"/>
    </source>
</evidence>
<dbReference type="InterPro" id="IPR043504">
    <property type="entry name" value="Peptidase_S1_PA_chymotrypsin"/>
</dbReference>
<dbReference type="InterPro" id="IPR001316">
    <property type="entry name" value="Pept_S1A_streptogrisin"/>
</dbReference>
<evidence type="ECO:0000313" key="8">
    <source>
        <dbReference type="Proteomes" id="UP001589667"/>
    </source>
</evidence>
<dbReference type="RefSeq" id="WP_157424984.1">
    <property type="nucleotide sequence ID" value="NZ_BAAANI010000004.1"/>
</dbReference>
<evidence type="ECO:0000256" key="4">
    <source>
        <dbReference type="ARBA" id="ARBA00022825"/>
    </source>
</evidence>
<keyword evidence="2" id="KW-0645">Protease</keyword>
<dbReference type="InterPro" id="IPR009003">
    <property type="entry name" value="Peptidase_S1_PA"/>
</dbReference>
<evidence type="ECO:0000256" key="5">
    <source>
        <dbReference type="ARBA" id="ARBA00023157"/>
    </source>
</evidence>
<keyword evidence="5" id="KW-1015">Disulfide bond</keyword>
<name>A0ABV5SSA7_9MICO</name>
<evidence type="ECO:0000259" key="6">
    <source>
        <dbReference type="Pfam" id="PF00089"/>
    </source>
</evidence>
<dbReference type="EMBL" id="JBHMBL010000003">
    <property type="protein sequence ID" value="MFB9643195.1"/>
    <property type="molecule type" value="Genomic_DNA"/>
</dbReference>
<protein>
    <submittedName>
        <fullName evidence="7">Trypsin-like serine protease</fullName>
        <ecNumber evidence="7">3.4.21.-</ecNumber>
    </submittedName>
</protein>
<comment type="similarity">
    <text evidence="1">Belongs to the peptidase S1 family.</text>
</comment>
<proteinExistence type="inferred from homology"/>